<name>A0A401X8X7_ACEPA</name>
<proteinExistence type="predicted"/>
<dbReference type="Proteomes" id="UP000287385">
    <property type="component" value="Unassembled WGS sequence"/>
</dbReference>
<organism evidence="2 3">
    <name type="scientific">Acetobacter pasteurianus NBRC 3278</name>
    <dbReference type="NCBI Taxonomy" id="1226660"/>
    <lineage>
        <taxon>Bacteria</taxon>
        <taxon>Pseudomonadati</taxon>
        <taxon>Pseudomonadota</taxon>
        <taxon>Alphaproteobacteria</taxon>
        <taxon>Acetobacterales</taxon>
        <taxon>Acetobacteraceae</taxon>
        <taxon>Acetobacter</taxon>
    </lineage>
</organism>
<dbReference type="EMBL" id="BDEV01000202">
    <property type="protein sequence ID" value="GCD64355.1"/>
    <property type="molecule type" value="Genomic_DNA"/>
</dbReference>
<feature type="region of interest" description="Disordered" evidence="1">
    <location>
        <begin position="1"/>
        <end position="128"/>
    </location>
</feature>
<accession>A0A401X8X7</accession>
<comment type="caution">
    <text evidence="2">The sequence shown here is derived from an EMBL/GenBank/DDBJ whole genome shotgun (WGS) entry which is preliminary data.</text>
</comment>
<evidence type="ECO:0000313" key="2">
    <source>
        <dbReference type="EMBL" id="GCD64355.1"/>
    </source>
</evidence>
<gene>
    <name evidence="2" type="ORF">NBRC3278_3448</name>
</gene>
<feature type="compositionally biased region" description="Basic and acidic residues" evidence="1">
    <location>
        <begin position="39"/>
        <end position="61"/>
    </location>
</feature>
<evidence type="ECO:0000256" key="1">
    <source>
        <dbReference type="SAM" id="MobiDB-lite"/>
    </source>
</evidence>
<feature type="compositionally biased region" description="Basic and acidic residues" evidence="1">
    <location>
        <begin position="77"/>
        <end position="93"/>
    </location>
</feature>
<keyword evidence="3" id="KW-1185">Reference proteome</keyword>
<dbReference type="AlphaFoldDB" id="A0A401X8X7"/>
<protein>
    <submittedName>
        <fullName evidence="2">Uncharacterized protein</fullName>
    </submittedName>
</protein>
<evidence type="ECO:0000313" key="3">
    <source>
        <dbReference type="Proteomes" id="UP000287385"/>
    </source>
</evidence>
<sequence>MRVTNGRGRCGQFGDGIGRRHLPSIPQPQDGKRCTKGYQIDRDHDRGIAIERNAEEIRADNVHQIGNHQRQAGGIGDEARGDNKGQGRSRTEAELSEDGDDNGREQQGRAVIGENRCNGRSQHHDQRE</sequence>
<reference evidence="2 3" key="1">
    <citation type="submission" date="2016-06" db="EMBL/GenBank/DDBJ databases">
        <title>Acetobacter pasteurianus NBRC 3278 whole genome sequencing project.</title>
        <authorList>
            <person name="Matsutani M."/>
            <person name="Shiwa Y."/>
            <person name="Okamoto-Kainuma A."/>
            <person name="Ishikawa M."/>
            <person name="Koizumi Y."/>
            <person name="Yoshikawa H."/>
            <person name="Yakushi T."/>
            <person name="Matsushita K."/>
        </authorList>
    </citation>
    <scope>NUCLEOTIDE SEQUENCE [LARGE SCALE GENOMIC DNA]</scope>
    <source>
        <strain evidence="2 3">NBRC 3278</strain>
    </source>
</reference>